<protein>
    <submittedName>
        <fullName evidence="2">Uncharacterized protein</fullName>
    </submittedName>
</protein>
<dbReference type="PANTHER" id="PTHR21228:SF40">
    <property type="entry name" value="LD45607P"/>
    <property type="match status" value="1"/>
</dbReference>
<evidence type="ECO:0000313" key="2">
    <source>
        <dbReference type="EMBL" id="CAD8674657.1"/>
    </source>
</evidence>
<feature type="region of interest" description="Disordered" evidence="1">
    <location>
        <begin position="22"/>
        <end position="70"/>
    </location>
</feature>
<dbReference type="GO" id="GO:0003723">
    <property type="term" value="F:RNA binding"/>
    <property type="evidence" value="ECO:0007669"/>
    <property type="project" value="TreeGrafter"/>
</dbReference>
<dbReference type="GO" id="GO:0035770">
    <property type="term" value="C:ribonucleoprotein granule"/>
    <property type="evidence" value="ECO:0007669"/>
    <property type="project" value="TreeGrafter"/>
</dbReference>
<dbReference type="PANTHER" id="PTHR21228">
    <property type="entry name" value="FAST LEU-RICH DOMAIN-CONTAINING"/>
    <property type="match status" value="1"/>
</dbReference>
<dbReference type="GO" id="GO:0000963">
    <property type="term" value="P:mitochondrial RNA processing"/>
    <property type="evidence" value="ECO:0007669"/>
    <property type="project" value="TreeGrafter"/>
</dbReference>
<evidence type="ECO:0000256" key="1">
    <source>
        <dbReference type="SAM" id="MobiDB-lite"/>
    </source>
</evidence>
<name>A0A7S0RDX4_9CHLO</name>
<organism evidence="2">
    <name type="scientific">Chlamydomonas leiostraca</name>
    <dbReference type="NCBI Taxonomy" id="1034604"/>
    <lineage>
        <taxon>Eukaryota</taxon>
        <taxon>Viridiplantae</taxon>
        <taxon>Chlorophyta</taxon>
        <taxon>core chlorophytes</taxon>
        <taxon>Chlorophyceae</taxon>
        <taxon>CS clade</taxon>
        <taxon>Chlamydomonadales</taxon>
        <taxon>Chlamydomonadaceae</taxon>
        <taxon>Chlamydomonas</taxon>
    </lineage>
</organism>
<dbReference type="EMBL" id="HBFB01011437">
    <property type="protein sequence ID" value="CAD8674657.1"/>
    <property type="molecule type" value="Transcribed_RNA"/>
</dbReference>
<accession>A0A7S0RDX4</accession>
<dbReference type="AlphaFoldDB" id="A0A7S0RDX4"/>
<sequence length="645" mass="71765">MTTTIVLPEMEKAWSPFAAFQQLQKQKAEEAQQQQQSEPSDTSETASEQSIQSSTSRYLPGVASAPHPHMPVPTTVSNMVLPLPVPPPTAAQTIAAPGLVARIPEFAVPLQPKLLKHINTLSTKEELLNWVSQCHFLLDPINLVTCIYRLARMFSCIRSPDARALWRADLMANHTFLLLMRTVQSHLLHAQLMMMHNEEVKGLDARCVSNLIWAIVKLEVATDSNTLGSELVLTASPLVVRFLPNSSCQGLANLLWSYAKMAVPPVEVMMVIVSRMTEMLQDPHAAHSFDAQALSNSVWALAHIRSKEVDLDAAAGKPGCVKMFLQGVANVASMLLRGLDTRMDLSQLQACMMEAEKRFSCQAMVNIVWSFATMLGDECSKHPDFKLFFMQIRREAIIRLHATSSGLQLNHAWIHKLAGGFNEQALSNIVYAFDKADMLDKELLQWVFNVAALRLDRMDRQDDCFRPYEFCFKPQELCTLLRAAHQYIAQPWTFLAKLEKIVHARPHIISGWSTAELTELNRSFTLLRNFTAPLMQQRQQQQQAAAAAAAASLANPAGLLSLDQSTMPLQNIQHLLLQQQRQAAMPMMMPSQQLQNMAGLSGFNNTAMELLLAQEGLQQALAQYQQAQTMSAASNAALLFANLSS</sequence>
<dbReference type="GO" id="GO:0005759">
    <property type="term" value="C:mitochondrial matrix"/>
    <property type="evidence" value="ECO:0007669"/>
    <property type="project" value="TreeGrafter"/>
</dbReference>
<dbReference type="GO" id="GO:1901259">
    <property type="term" value="P:chloroplast rRNA processing"/>
    <property type="evidence" value="ECO:0007669"/>
    <property type="project" value="TreeGrafter"/>
</dbReference>
<gene>
    <name evidence="2" type="ORF">CLEI1391_LOCUS6468</name>
</gene>
<dbReference type="InterPro" id="IPR050870">
    <property type="entry name" value="FAST_kinase"/>
</dbReference>
<feature type="compositionally biased region" description="Low complexity" evidence="1">
    <location>
        <begin position="22"/>
        <end position="36"/>
    </location>
</feature>
<reference evidence="2" key="1">
    <citation type="submission" date="2021-01" db="EMBL/GenBank/DDBJ databases">
        <authorList>
            <person name="Corre E."/>
            <person name="Pelletier E."/>
            <person name="Niang G."/>
            <person name="Scheremetjew M."/>
            <person name="Finn R."/>
            <person name="Kale V."/>
            <person name="Holt S."/>
            <person name="Cochrane G."/>
            <person name="Meng A."/>
            <person name="Brown T."/>
            <person name="Cohen L."/>
        </authorList>
    </citation>
    <scope>NUCLEOTIDE SEQUENCE</scope>
    <source>
        <strain evidence="2">SAG 11-49</strain>
    </source>
</reference>
<dbReference type="GO" id="GO:0009507">
    <property type="term" value="C:chloroplast"/>
    <property type="evidence" value="ECO:0007669"/>
    <property type="project" value="GOC"/>
</dbReference>
<proteinExistence type="predicted"/>
<dbReference type="GO" id="GO:0044528">
    <property type="term" value="P:regulation of mitochondrial mRNA stability"/>
    <property type="evidence" value="ECO:0007669"/>
    <property type="project" value="TreeGrafter"/>
</dbReference>
<feature type="compositionally biased region" description="Polar residues" evidence="1">
    <location>
        <begin position="37"/>
        <end position="57"/>
    </location>
</feature>